<dbReference type="Pfam" id="PF02522">
    <property type="entry name" value="Antibiotic_NAT"/>
    <property type="match status" value="1"/>
</dbReference>
<comment type="catalytic activity">
    <reaction evidence="5">
        <text>a 2-deoxystreptamine antibiotic + acetyl-CoA = an N(3)-acetyl-2-deoxystreptamine antibiotic + CoA + H(+)</text>
        <dbReference type="Rhea" id="RHEA:12665"/>
        <dbReference type="ChEBI" id="CHEBI:15378"/>
        <dbReference type="ChEBI" id="CHEBI:57287"/>
        <dbReference type="ChEBI" id="CHEBI:57288"/>
        <dbReference type="ChEBI" id="CHEBI:57921"/>
        <dbReference type="ChEBI" id="CHEBI:77452"/>
        <dbReference type="EC" id="2.3.1.81"/>
    </reaction>
</comment>
<dbReference type="PANTHER" id="PTHR11104">
    <property type="entry name" value="AMINOGLYCOSIDE N3-ACETYLTRANSFERASE"/>
    <property type="match status" value="1"/>
</dbReference>
<dbReference type="InterPro" id="IPR003679">
    <property type="entry name" value="Amioglycoside_AcTrfase"/>
</dbReference>
<evidence type="ECO:0000256" key="1">
    <source>
        <dbReference type="ARBA" id="ARBA00006383"/>
    </source>
</evidence>
<evidence type="ECO:0000256" key="2">
    <source>
        <dbReference type="ARBA" id="ARBA00012882"/>
    </source>
</evidence>
<dbReference type="EC" id="2.3.1.-" evidence="5"/>
<dbReference type="InterPro" id="IPR028345">
    <property type="entry name" value="Antibiotic_NAT-like"/>
</dbReference>
<dbReference type="SUPFAM" id="SSF110710">
    <property type="entry name" value="TTHA0583/YokD-like"/>
    <property type="match status" value="1"/>
</dbReference>
<dbReference type="Proteomes" id="UP000075635">
    <property type="component" value="Unassembled WGS sequence"/>
</dbReference>
<keyword evidence="3 5" id="KW-0808">Transferase</keyword>
<comment type="similarity">
    <text evidence="1 5">Belongs to the antibiotic N-acetyltransferase family.</text>
</comment>
<dbReference type="PANTHER" id="PTHR11104:SF0">
    <property type="entry name" value="SPBETA PROPHAGE-DERIVED AMINOGLYCOSIDE N(3')-ACETYLTRANSFERASE-LIKE PROTEIN YOKD"/>
    <property type="match status" value="1"/>
</dbReference>
<evidence type="ECO:0000313" key="7">
    <source>
        <dbReference type="Proteomes" id="UP000075635"/>
    </source>
</evidence>
<keyword evidence="5" id="KW-0046">Antibiotic resistance</keyword>
<proteinExistence type="inferred from homology"/>
<keyword evidence="4 5" id="KW-0012">Acyltransferase</keyword>
<dbReference type="GO" id="GO:0046353">
    <property type="term" value="F:aminoglycoside 3-N-acetyltransferase activity"/>
    <property type="evidence" value="ECO:0007669"/>
    <property type="project" value="UniProtKB-EC"/>
</dbReference>
<name>A0A150R371_SORCE</name>
<protein>
    <recommendedName>
        <fullName evidence="2 5">Aminoglycoside N(3)-acetyltransferase</fullName>
        <ecNumber evidence="5">2.3.1.-</ecNumber>
    </recommendedName>
</protein>
<evidence type="ECO:0000256" key="3">
    <source>
        <dbReference type="ARBA" id="ARBA00022679"/>
    </source>
</evidence>
<evidence type="ECO:0000256" key="4">
    <source>
        <dbReference type="ARBA" id="ARBA00023315"/>
    </source>
</evidence>
<reference evidence="6 7" key="1">
    <citation type="submission" date="2014-02" db="EMBL/GenBank/DDBJ databases">
        <title>The small core and large imbalanced accessory genome model reveals a collaborative survival strategy of Sorangium cellulosum strains in nature.</title>
        <authorList>
            <person name="Han K."/>
            <person name="Peng R."/>
            <person name="Blom J."/>
            <person name="Li Y.-Z."/>
        </authorList>
    </citation>
    <scope>NUCLEOTIDE SEQUENCE [LARGE SCALE GENOMIC DNA]</scope>
    <source>
        <strain evidence="6 7">So0011-07</strain>
    </source>
</reference>
<gene>
    <name evidence="6" type="ORF">BE17_48955</name>
</gene>
<evidence type="ECO:0000313" key="6">
    <source>
        <dbReference type="EMBL" id="KYF74571.1"/>
    </source>
</evidence>
<organism evidence="6 7">
    <name type="scientific">Sorangium cellulosum</name>
    <name type="common">Polyangium cellulosum</name>
    <dbReference type="NCBI Taxonomy" id="56"/>
    <lineage>
        <taxon>Bacteria</taxon>
        <taxon>Pseudomonadati</taxon>
        <taxon>Myxococcota</taxon>
        <taxon>Polyangia</taxon>
        <taxon>Polyangiales</taxon>
        <taxon>Polyangiaceae</taxon>
        <taxon>Sorangium</taxon>
    </lineage>
</organism>
<comment type="caution">
    <text evidence="6">The sequence shown here is derived from an EMBL/GenBank/DDBJ whole genome shotgun (WGS) entry which is preliminary data.</text>
</comment>
<sequence>MAGAHEPSVSQVVAELRELGVRQGGVLLVHTSFRAVRPIEGGPLGLIRALRAAVGDDGTLVMPTMTDGQSVFDPRSTPSCAMGITAETFWRQPGVLRSGHPGGSFAAVGQHAERICAPQPLSPPHGPDSPPGRVHELGGQVLLLGVTHAESTTLHVAEAIARVPYSVAHPCVIEVDGAARTEMIHETDHCCRRFRLADGWLRERGLQREGRVGNAHARLCGARDLVAVAVQHLAVSPLVFLCPRGEGCEACDMARASVPAEGAGGRRSGTRE</sequence>
<dbReference type="GO" id="GO:0046677">
    <property type="term" value="P:response to antibiotic"/>
    <property type="evidence" value="ECO:0007669"/>
    <property type="project" value="UniProtKB-KW"/>
</dbReference>
<accession>A0A150R371</accession>
<dbReference type="EMBL" id="JEMB01003257">
    <property type="protein sequence ID" value="KYF74571.1"/>
    <property type="molecule type" value="Genomic_DNA"/>
</dbReference>
<dbReference type="AlphaFoldDB" id="A0A150R371"/>
<evidence type="ECO:0000256" key="5">
    <source>
        <dbReference type="RuleBase" id="RU365031"/>
    </source>
</evidence>